<proteinExistence type="predicted"/>
<keyword evidence="3" id="KW-1185">Reference proteome</keyword>
<name>G3B604_CANTC</name>
<dbReference type="RefSeq" id="XP_006687141.1">
    <property type="nucleotide sequence ID" value="XM_006687078.1"/>
</dbReference>
<dbReference type="OrthoDB" id="15108at2759"/>
<accession>G3B604</accession>
<protein>
    <submittedName>
        <fullName evidence="2">Uncharacterized protein</fullName>
    </submittedName>
</protein>
<keyword evidence="1" id="KW-0812">Transmembrane</keyword>
<evidence type="ECO:0000313" key="2">
    <source>
        <dbReference type="EMBL" id="EGV63348.1"/>
    </source>
</evidence>
<dbReference type="EMBL" id="GL996524">
    <property type="protein sequence ID" value="EGV63348.1"/>
    <property type="molecule type" value="Genomic_DNA"/>
</dbReference>
<dbReference type="eggNOG" id="ENOG502RJC1">
    <property type="taxonomic scope" value="Eukaryota"/>
</dbReference>
<dbReference type="Proteomes" id="UP000000707">
    <property type="component" value="Unassembled WGS sequence"/>
</dbReference>
<dbReference type="AlphaFoldDB" id="G3B604"/>
<evidence type="ECO:0000256" key="1">
    <source>
        <dbReference type="SAM" id="Phobius"/>
    </source>
</evidence>
<dbReference type="GeneID" id="18247522"/>
<evidence type="ECO:0000313" key="3">
    <source>
        <dbReference type="Proteomes" id="UP000000707"/>
    </source>
</evidence>
<keyword evidence="1" id="KW-1133">Transmembrane helix</keyword>
<feature type="transmembrane region" description="Helical" evidence="1">
    <location>
        <begin position="32"/>
        <end position="51"/>
    </location>
</feature>
<dbReference type="HOGENOM" id="CLU_183941_1_0_1"/>
<keyword evidence="1" id="KW-0472">Membrane</keyword>
<reference evidence="2 3" key="1">
    <citation type="journal article" date="2011" name="Proc. Natl. Acad. Sci. U.S.A.">
        <title>Comparative genomics of xylose-fermenting fungi for enhanced biofuel production.</title>
        <authorList>
            <person name="Wohlbach D.J."/>
            <person name="Kuo A."/>
            <person name="Sato T.K."/>
            <person name="Potts K.M."/>
            <person name="Salamov A.A."/>
            <person name="LaButti K.M."/>
            <person name="Sun H."/>
            <person name="Clum A."/>
            <person name="Pangilinan J.L."/>
            <person name="Lindquist E.A."/>
            <person name="Lucas S."/>
            <person name="Lapidus A."/>
            <person name="Jin M."/>
            <person name="Gunawan C."/>
            <person name="Balan V."/>
            <person name="Dale B.E."/>
            <person name="Jeffries T.W."/>
            <person name="Zinkel R."/>
            <person name="Barry K.W."/>
            <person name="Grigoriev I.V."/>
            <person name="Gasch A.P."/>
        </authorList>
    </citation>
    <scope>NUCLEOTIDE SEQUENCE [LARGE SCALE GENOMIC DNA]</scope>
    <source>
        <strain evidence="3">ATCC 10573 / BCRC 21748 / CBS 615 / JCM 9827 / NBRC 10315 / NRRL Y-1498 / VKM Y-70</strain>
    </source>
</reference>
<gene>
    <name evidence="2" type="ORF">CANTEDRAFT_114646</name>
</gene>
<dbReference type="KEGG" id="cten:18247522"/>
<organism evidence="3">
    <name type="scientific">Candida tenuis (strain ATCC 10573 / BCRC 21748 / CBS 615 / JCM 9827 / NBRC 10315 / NRRL Y-1498 / VKM Y-70)</name>
    <name type="common">Yeast</name>
    <name type="synonym">Yamadazyma tenuis</name>
    <dbReference type="NCBI Taxonomy" id="590646"/>
    <lineage>
        <taxon>Eukaryota</taxon>
        <taxon>Fungi</taxon>
        <taxon>Dikarya</taxon>
        <taxon>Ascomycota</taxon>
        <taxon>Saccharomycotina</taxon>
        <taxon>Pichiomycetes</taxon>
        <taxon>Debaryomycetaceae</taxon>
        <taxon>Yamadazyma</taxon>
    </lineage>
</organism>
<sequence length="80" mass="9494">MAGTLRPDRELQRFNTAKENAGNYFRFKPKSIIFNVLMMGIVPFGLAYYAYGSEGKVNFYRRFRKEPVLYKEYVPRDKDL</sequence>